<dbReference type="SUPFAM" id="SSF55931">
    <property type="entry name" value="Glutamine synthetase/guanido kinase"/>
    <property type="match status" value="1"/>
</dbReference>
<proteinExistence type="inferred from homology"/>
<accession>A0A2N3KIY3</accession>
<dbReference type="GO" id="GO:0006598">
    <property type="term" value="P:polyamine catabolic process"/>
    <property type="evidence" value="ECO:0007669"/>
    <property type="project" value="TreeGrafter"/>
</dbReference>
<dbReference type="InterPro" id="IPR036651">
    <property type="entry name" value="Gln_synt_N_sf"/>
</dbReference>
<evidence type="ECO:0000256" key="2">
    <source>
        <dbReference type="ARBA" id="ARBA00022598"/>
    </source>
</evidence>
<dbReference type="GO" id="GO:0004356">
    <property type="term" value="F:glutamine synthetase activity"/>
    <property type="evidence" value="ECO:0007669"/>
    <property type="project" value="InterPro"/>
</dbReference>
<dbReference type="PROSITE" id="PS00181">
    <property type="entry name" value="GLNA_ATP"/>
    <property type="match status" value="1"/>
</dbReference>
<evidence type="ECO:0000259" key="6">
    <source>
        <dbReference type="PROSITE" id="PS51987"/>
    </source>
</evidence>
<name>A0A2N3KIY3_9PROT</name>
<evidence type="ECO:0000256" key="3">
    <source>
        <dbReference type="ARBA" id="ARBA00022842"/>
    </source>
</evidence>
<dbReference type="SMART" id="SM01230">
    <property type="entry name" value="Gln-synt_C"/>
    <property type="match status" value="1"/>
</dbReference>
<dbReference type="SUPFAM" id="SSF54368">
    <property type="entry name" value="Glutamine synthetase, N-terminal domain"/>
    <property type="match status" value="1"/>
</dbReference>
<comment type="caution">
    <text evidence="7">The sequence shown here is derived from an EMBL/GenBank/DDBJ whole genome shotgun (WGS) entry which is preliminary data.</text>
</comment>
<evidence type="ECO:0000313" key="7">
    <source>
        <dbReference type="EMBL" id="PKR50537.1"/>
    </source>
</evidence>
<evidence type="ECO:0000256" key="5">
    <source>
        <dbReference type="RuleBase" id="RU000384"/>
    </source>
</evidence>
<dbReference type="RefSeq" id="WP_101270000.1">
    <property type="nucleotide sequence ID" value="NZ_NWTK01000016.1"/>
</dbReference>
<feature type="domain" description="GS catalytic" evidence="6">
    <location>
        <begin position="125"/>
        <end position="462"/>
    </location>
</feature>
<dbReference type="InterPro" id="IPR014746">
    <property type="entry name" value="Gln_synth/guanido_kin_cat_dom"/>
</dbReference>
<dbReference type="PANTHER" id="PTHR43785:SF12">
    <property type="entry name" value="TYPE-1 GLUTAMINE SYNTHETASE 2"/>
    <property type="match status" value="1"/>
</dbReference>
<dbReference type="AlphaFoldDB" id="A0A2N3KIY3"/>
<dbReference type="Pfam" id="PF00120">
    <property type="entry name" value="Gln-synt_C"/>
    <property type="match status" value="1"/>
</dbReference>
<dbReference type="Proteomes" id="UP000233597">
    <property type="component" value="Unassembled WGS sequence"/>
</dbReference>
<dbReference type="PROSITE" id="PS51987">
    <property type="entry name" value="GS_CATALYTIC"/>
    <property type="match status" value="1"/>
</dbReference>
<dbReference type="GO" id="GO:0006542">
    <property type="term" value="P:glutamine biosynthetic process"/>
    <property type="evidence" value="ECO:0007669"/>
    <property type="project" value="InterPro"/>
</dbReference>
<dbReference type="InterPro" id="IPR008146">
    <property type="entry name" value="Gln_synth_cat_dom"/>
</dbReference>
<reference evidence="7 8" key="1">
    <citation type="submission" date="2017-09" db="EMBL/GenBank/DDBJ databases">
        <title>Biodiversity and function of Thalassospira species in the particle-attached aromatic-hydrocarbon-degrading consortia from the surface seawater of the South China Sea.</title>
        <authorList>
            <person name="Dong C."/>
            <person name="Liu R."/>
            <person name="Shao Z."/>
        </authorList>
    </citation>
    <scope>NUCLEOTIDE SEQUENCE [LARGE SCALE GENOMIC DNA]</scope>
    <source>
        <strain evidence="7 8">CSC1P2</strain>
    </source>
</reference>
<comment type="cofactor">
    <cofactor evidence="1">
        <name>Mg(2+)</name>
        <dbReference type="ChEBI" id="CHEBI:18420"/>
    </cofactor>
</comment>
<dbReference type="Gene3D" id="3.30.590.10">
    <property type="entry name" value="Glutamine synthetase/guanido kinase, catalytic domain"/>
    <property type="match status" value="1"/>
</dbReference>
<protein>
    <submittedName>
        <fullName evidence="7">Glutamine synthetase</fullName>
    </submittedName>
</protein>
<dbReference type="EMBL" id="NWTK01000016">
    <property type="protein sequence ID" value="PKR50537.1"/>
    <property type="molecule type" value="Genomic_DNA"/>
</dbReference>
<dbReference type="OrthoDB" id="9807095at2"/>
<organism evidence="7 8">
    <name type="scientific">Thalassospira marina</name>
    <dbReference type="NCBI Taxonomy" id="2048283"/>
    <lineage>
        <taxon>Bacteria</taxon>
        <taxon>Pseudomonadati</taxon>
        <taxon>Pseudomonadota</taxon>
        <taxon>Alphaproteobacteria</taxon>
        <taxon>Rhodospirillales</taxon>
        <taxon>Thalassospiraceae</taxon>
        <taxon>Thalassospira</taxon>
    </lineage>
</organism>
<gene>
    <name evidence="7" type="ORF">COO20_20565</name>
</gene>
<comment type="similarity">
    <text evidence="4 5">Belongs to the glutamine synthetase family.</text>
</comment>
<dbReference type="InterPro" id="IPR027303">
    <property type="entry name" value="Gln_synth_gly_rich_site"/>
</dbReference>
<keyword evidence="3" id="KW-0460">Magnesium</keyword>
<evidence type="ECO:0000313" key="8">
    <source>
        <dbReference type="Proteomes" id="UP000233597"/>
    </source>
</evidence>
<evidence type="ECO:0000256" key="1">
    <source>
        <dbReference type="ARBA" id="ARBA00001946"/>
    </source>
</evidence>
<sequence>MTGNTQIAPTGADLAEAKAFLEKYPDLQAIDVFLTDCHGIGRGKTVRRHELEGIYKSGRALPLSLFGQDVRGIDVDSSGLVMTEGGGDKRCWPVAGTLGYLPHTGRGQLLITMFNDDGTPVDGEPRPGLLRQINRAKAMGLNPMGAFELEFYLVNPTPTADGRFHPASYALTKRQSHQRNTMSVDELDEMSPLFDAIYEGAAHLGITLETLISEYGPGQYELTIRYRDLLHAADDVIVAKRLIRTCARRFGMEACFMPKPFGSEPGSGMHLHLSMADETGANLFADQPDGSLSPLMLNAIGGLRQTVGDTMLVLAPFLNSWRRFASTVYSPASDDWGVENRNVAIRVPGQPGKTRHFEHRVAGVDANPYMVATLTLAAALDGIENKTDPGAPSQVEMDVQKAPSDLPRSWLEAIDRFEQSGFTRNALGDCLHTAFGAIKRAEYEQMVQEVSRAEWDLYGFTV</sequence>
<keyword evidence="2" id="KW-0436">Ligase</keyword>
<evidence type="ECO:0000256" key="4">
    <source>
        <dbReference type="PROSITE-ProRule" id="PRU01331"/>
    </source>
</evidence>
<dbReference type="PANTHER" id="PTHR43785">
    <property type="entry name" value="GAMMA-GLUTAMYLPUTRESCINE SYNTHETASE"/>
    <property type="match status" value="1"/>
</dbReference>